<gene>
    <name evidence="1" type="ORF">AFR_12345</name>
</gene>
<dbReference type="KEGG" id="afs:AFR_12345"/>
<evidence type="ECO:0000313" key="2">
    <source>
        <dbReference type="Proteomes" id="UP000017746"/>
    </source>
</evidence>
<dbReference type="Proteomes" id="UP000017746">
    <property type="component" value="Chromosome"/>
</dbReference>
<dbReference type="PATRIC" id="fig|1246995.3.peg.2506"/>
<evidence type="ECO:0000313" key="1">
    <source>
        <dbReference type="EMBL" id="AGZ40755.1"/>
    </source>
</evidence>
<name>U5VYG6_9ACTN</name>
<dbReference type="STRING" id="1246995.AFR_12345"/>
<organism evidence="1 2">
    <name type="scientific">Actinoplanes friuliensis DSM 7358</name>
    <dbReference type="NCBI Taxonomy" id="1246995"/>
    <lineage>
        <taxon>Bacteria</taxon>
        <taxon>Bacillati</taxon>
        <taxon>Actinomycetota</taxon>
        <taxon>Actinomycetes</taxon>
        <taxon>Micromonosporales</taxon>
        <taxon>Micromonosporaceae</taxon>
        <taxon>Actinoplanes</taxon>
    </lineage>
</organism>
<reference evidence="1 2" key="1">
    <citation type="journal article" date="2014" name="J. Biotechnol.">
        <title>Complete genome sequence of the actinobacterium Actinoplanes friuliensis HAG 010964, producer of the lipopeptide antibiotic friulimycin.</title>
        <authorList>
            <person name="Ruckert C."/>
            <person name="Szczepanowski R."/>
            <person name="Albersmeier A."/>
            <person name="Goesmann A."/>
            <person name="Fischer N."/>
            <person name="Steinkamper A."/>
            <person name="Puhler A."/>
            <person name="Biener R."/>
            <person name="Schwartz D."/>
            <person name="Kalinowski J."/>
        </authorList>
    </citation>
    <scope>NUCLEOTIDE SEQUENCE [LARGE SCALE GENOMIC DNA]</scope>
    <source>
        <strain evidence="1 2">DSM 7358</strain>
    </source>
</reference>
<dbReference type="EMBL" id="CP006272">
    <property type="protein sequence ID" value="AGZ40755.1"/>
    <property type="molecule type" value="Genomic_DNA"/>
</dbReference>
<sequence>MIEQSPATQSCALGGAAVPEAGLRTLTPARMTGGAAEKGILFEGRISLAAALGATLLSVAGNASVRLPEQETASWA</sequence>
<dbReference type="AlphaFoldDB" id="U5VYG6"/>
<dbReference type="RefSeq" id="WP_023360814.1">
    <property type="nucleotide sequence ID" value="NC_022657.1"/>
</dbReference>
<dbReference type="HOGENOM" id="CLU_2646301_0_0_11"/>
<keyword evidence="2" id="KW-1185">Reference proteome</keyword>
<proteinExistence type="predicted"/>
<accession>U5VYG6</accession>
<protein>
    <submittedName>
        <fullName evidence="1">Uncharacterized protein</fullName>
    </submittedName>
</protein>